<keyword evidence="1" id="KW-1133">Transmembrane helix</keyword>
<dbReference type="InParanoid" id="A0A3N7EIZ6"/>
<evidence type="ECO:0000313" key="3">
    <source>
        <dbReference type="Proteomes" id="UP000006729"/>
    </source>
</evidence>
<dbReference type="Gramene" id="Potri.001G227750.1.v4.1">
    <property type="protein sequence ID" value="Potri.001G227750.1.v4.1"/>
    <property type="gene ID" value="Potri.001G227750.v4.1"/>
</dbReference>
<evidence type="ECO:0000313" key="2">
    <source>
        <dbReference type="EMBL" id="RQO85225.1"/>
    </source>
</evidence>
<sequence>MAMERWLDNAPFFPFVFVFICFFSWCFFSLAFGFFLPLPLWSFCSVCFLCFFPPPNSLYVFVLCLFLFVPMVSGFSLAFIGRENALVIRLISPRITILEMRISTVCSSMFEENKARLLETTHPYIGEAPCGREKLMPLAGLVEDKFDPHFGSDLVQFWLSRSPLG</sequence>
<reference evidence="2 3" key="1">
    <citation type="journal article" date="2006" name="Science">
        <title>The genome of black cottonwood, Populus trichocarpa (Torr. &amp; Gray).</title>
        <authorList>
            <person name="Tuskan G.A."/>
            <person name="Difazio S."/>
            <person name="Jansson S."/>
            <person name="Bohlmann J."/>
            <person name="Grigoriev I."/>
            <person name="Hellsten U."/>
            <person name="Putnam N."/>
            <person name="Ralph S."/>
            <person name="Rombauts S."/>
            <person name="Salamov A."/>
            <person name="Schein J."/>
            <person name="Sterck L."/>
            <person name="Aerts A."/>
            <person name="Bhalerao R.R."/>
            <person name="Bhalerao R.P."/>
            <person name="Blaudez D."/>
            <person name="Boerjan W."/>
            <person name="Brun A."/>
            <person name="Brunner A."/>
            <person name="Busov V."/>
            <person name="Campbell M."/>
            <person name="Carlson J."/>
            <person name="Chalot M."/>
            <person name="Chapman J."/>
            <person name="Chen G.L."/>
            <person name="Cooper D."/>
            <person name="Coutinho P.M."/>
            <person name="Couturier J."/>
            <person name="Covert S."/>
            <person name="Cronk Q."/>
            <person name="Cunningham R."/>
            <person name="Davis J."/>
            <person name="Degroeve S."/>
            <person name="Dejardin A."/>
            <person name="Depamphilis C."/>
            <person name="Detter J."/>
            <person name="Dirks B."/>
            <person name="Dubchak I."/>
            <person name="Duplessis S."/>
            <person name="Ehlting J."/>
            <person name="Ellis B."/>
            <person name="Gendler K."/>
            <person name="Goodstein D."/>
            <person name="Gribskov M."/>
            <person name="Grimwood J."/>
            <person name="Groover A."/>
            <person name="Gunter L."/>
            <person name="Hamberger B."/>
            <person name="Heinze B."/>
            <person name="Helariutta Y."/>
            <person name="Henrissat B."/>
            <person name="Holligan D."/>
            <person name="Holt R."/>
            <person name="Huang W."/>
            <person name="Islam-Faridi N."/>
            <person name="Jones S."/>
            <person name="Jones-Rhoades M."/>
            <person name="Jorgensen R."/>
            <person name="Joshi C."/>
            <person name="Kangasjarvi J."/>
            <person name="Karlsson J."/>
            <person name="Kelleher C."/>
            <person name="Kirkpatrick R."/>
            <person name="Kirst M."/>
            <person name="Kohler A."/>
            <person name="Kalluri U."/>
            <person name="Larimer F."/>
            <person name="Leebens-Mack J."/>
            <person name="Leple J.C."/>
            <person name="Locascio P."/>
            <person name="Lou Y."/>
            <person name="Lucas S."/>
            <person name="Martin F."/>
            <person name="Montanini B."/>
            <person name="Napoli C."/>
            <person name="Nelson D.R."/>
            <person name="Nelson C."/>
            <person name="Nieminen K."/>
            <person name="Nilsson O."/>
            <person name="Pereda V."/>
            <person name="Peter G."/>
            <person name="Philippe R."/>
            <person name="Pilate G."/>
            <person name="Poliakov A."/>
            <person name="Razumovskaya J."/>
            <person name="Richardson P."/>
            <person name="Rinaldi C."/>
            <person name="Ritland K."/>
            <person name="Rouze P."/>
            <person name="Ryaboy D."/>
            <person name="Schmutz J."/>
            <person name="Schrader J."/>
            <person name="Segerman B."/>
            <person name="Shin H."/>
            <person name="Siddiqui A."/>
            <person name="Sterky F."/>
            <person name="Terry A."/>
            <person name="Tsai C.J."/>
            <person name="Uberbacher E."/>
            <person name="Unneberg P."/>
            <person name="Vahala J."/>
            <person name="Wall K."/>
            <person name="Wessler S."/>
            <person name="Yang G."/>
            <person name="Yin T."/>
            <person name="Douglas C."/>
            <person name="Marra M."/>
            <person name="Sandberg G."/>
            <person name="Van de Peer Y."/>
            <person name="Rokhsar D."/>
        </authorList>
    </citation>
    <scope>NUCLEOTIDE SEQUENCE [LARGE SCALE GENOMIC DNA]</scope>
    <source>
        <strain evidence="3">cv. Nisqually</strain>
    </source>
</reference>
<feature type="transmembrane region" description="Helical" evidence="1">
    <location>
        <begin position="12"/>
        <end position="38"/>
    </location>
</feature>
<accession>A0A3N7EIZ6</accession>
<dbReference type="EMBL" id="CM009290">
    <property type="protein sequence ID" value="RQO85225.1"/>
    <property type="molecule type" value="Genomic_DNA"/>
</dbReference>
<organism evidence="2 3">
    <name type="scientific">Populus trichocarpa</name>
    <name type="common">Western balsam poplar</name>
    <name type="synonym">Populus balsamifera subsp. trichocarpa</name>
    <dbReference type="NCBI Taxonomy" id="3694"/>
    <lineage>
        <taxon>Eukaryota</taxon>
        <taxon>Viridiplantae</taxon>
        <taxon>Streptophyta</taxon>
        <taxon>Embryophyta</taxon>
        <taxon>Tracheophyta</taxon>
        <taxon>Spermatophyta</taxon>
        <taxon>Magnoliopsida</taxon>
        <taxon>eudicotyledons</taxon>
        <taxon>Gunneridae</taxon>
        <taxon>Pentapetalae</taxon>
        <taxon>rosids</taxon>
        <taxon>fabids</taxon>
        <taxon>Malpighiales</taxon>
        <taxon>Salicaceae</taxon>
        <taxon>Saliceae</taxon>
        <taxon>Populus</taxon>
    </lineage>
</organism>
<name>A0A3N7EIZ6_POPTR</name>
<feature type="transmembrane region" description="Helical" evidence="1">
    <location>
        <begin position="58"/>
        <end position="80"/>
    </location>
</feature>
<evidence type="ECO:0000256" key="1">
    <source>
        <dbReference type="SAM" id="Phobius"/>
    </source>
</evidence>
<protein>
    <submittedName>
        <fullName evidence="2">Uncharacterized protein</fullName>
    </submittedName>
</protein>
<proteinExistence type="predicted"/>
<keyword evidence="1" id="KW-0472">Membrane</keyword>
<keyword evidence="3" id="KW-1185">Reference proteome</keyword>
<dbReference type="AlphaFoldDB" id="A0A3N7EIZ6"/>
<dbReference type="Proteomes" id="UP000006729">
    <property type="component" value="Chromosome 1"/>
</dbReference>
<keyword evidence="1" id="KW-0812">Transmembrane</keyword>
<gene>
    <name evidence="2" type="ORF">POPTR_001G227750</name>
</gene>